<dbReference type="EMBL" id="JGDJ01000085">
    <property type="protein sequence ID" value="EXZ31076.1"/>
    <property type="molecule type" value="Genomic_DNA"/>
</dbReference>
<comment type="caution">
    <text evidence="1">The sequence shown here is derived from an EMBL/GenBank/DDBJ whole genome shotgun (WGS) entry which is preliminary data.</text>
</comment>
<accession>A0A016AS18</accession>
<dbReference type="PATRIC" id="fig|1339327.3.peg.400"/>
<organism evidence="1 2">
    <name type="scientific">Bacteroides fragilis str. S36L11</name>
    <dbReference type="NCBI Taxonomy" id="1339327"/>
    <lineage>
        <taxon>Bacteria</taxon>
        <taxon>Pseudomonadati</taxon>
        <taxon>Bacteroidota</taxon>
        <taxon>Bacteroidia</taxon>
        <taxon>Bacteroidales</taxon>
        <taxon>Bacteroidaceae</taxon>
        <taxon>Bacteroides</taxon>
    </lineage>
</organism>
<reference evidence="1 2" key="1">
    <citation type="submission" date="2014-02" db="EMBL/GenBank/DDBJ databases">
        <authorList>
            <person name="Sears C."/>
            <person name="Carroll K."/>
            <person name="Sack B.R."/>
            <person name="Qadri F."/>
            <person name="Myers L.L."/>
            <person name="Chung G.-T."/>
            <person name="Escheverria P."/>
            <person name="Fraser C.M."/>
            <person name="Sadzewicz L."/>
            <person name="Shefchek K.A."/>
            <person name="Tallon L."/>
            <person name="Das S.P."/>
            <person name="Daugherty S."/>
            <person name="Mongodin E.F."/>
        </authorList>
    </citation>
    <scope>NUCLEOTIDE SEQUENCE [LARGE SCALE GENOMIC DNA]</scope>
    <source>
        <strain evidence="1 2">S36L11</strain>
    </source>
</reference>
<dbReference type="Proteomes" id="UP000022082">
    <property type="component" value="Unassembled WGS sequence"/>
</dbReference>
<evidence type="ECO:0000313" key="1">
    <source>
        <dbReference type="EMBL" id="EXZ31076.1"/>
    </source>
</evidence>
<gene>
    <name evidence="1" type="ORF">M136_5158</name>
</gene>
<sequence>MASDSISFLKKIEHFDFTYIIPGIPVHVDYATDNSFELHKKTFIDFLMIANAKKIFLLQTGKMYKSNFPKSASYVNNVPFKLIRF</sequence>
<name>A0A016AS18_BACFG</name>
<dbReference type="AlphaFoldDB" id="A0A016AS18"/>
<evidence type="ECO:0000313" key="2">
    <source>
        <dbReference type="Proteomes" id="UP000022082"/>
    </source>
</evidence>
<proteinExistence type="predicted"/>
<protein>
    <submittedName>
        <fullName evidence="1">Uncharacterized protein</fullName>
    </submittedName>
</protein>